<feature type="domain" description="SecDF P1 head subdomain" evidence="3">
    <location>
        <begin position="163"/>
        <end position="265"/>
    </location>
</feature>
<dbReference type="RefSeq" id="WP_344234058.1">
    <property type="nucleotide sequence ID" value="NZ_BAAAPH010000008.1"/>
</dbReference>
<gene>
    <name evidence="4" type="ORF">GCM10009804_29580</name>
</gene>
<dbReference type="Gene3D" id="3.30.1360.200">
    <property type="match status" value="1"/>
</dbReference>
<feature type="compositionally biased region" description="Low complexity" evidence="1">
    <location>
        <begin position="119"/>
        <end position="136"/>
    </location>
</feature>
<comment type="caution">
    <text evidence="4">The sequence shown here is derived from an EMBL/GenBank/DDBJ whole genome shotgun (WGS) entry which is preliminary data.</text>
</comment>
<keyword evidence="5" id="KW-1185">Reference proteome</keyword>
<evidence type="ECO:0000256" key="1">
    <source>
        <dbReference type="SAM" id="MobiDB-lite"/>
    </source>
</evidence>
<proteinExistence type="predicted"/>
<keyword evidence="2" id="KW-0472">Membrane</keyword>
<feature type="transmembrane region" description="Helical" evidence="2">
    <location>
        <begin position="90"/>
        <end position="112"/>
    </location>
</feature>
<name>A0ABN2D8Q3_9ACTN</name>
<keyword evidence="2" id="KW-1133">Transmembrane helix</keyword>
<dbReference type="SUPFAM" id="SSF81995">
    <property type="entry name" value="beta-sandwich domain of Sec23/24"/>
    <property type="match status" value="1"/>
</dbReference>
<evidence type="ECO:0000313" key="4">
    <source>
        <dbReference type="EMBL" id="GAA1571275.1"/>
    </source>
</evidence>
<evidence type="ECO:0000313" key="5">
    <source>
        <dbReference type="Proteomes" id="UP001501705"/>
    </source>
</evidence>
<dbReference type="Proteomes" id="UP001501705">
    <property type="component" value="Unassembled WGS sequence"/>
</dbReference>
<reference evidence="4 5" key="1">
    <citation type="journal article" date="2019" name="Int. J. Syst. Evol. Microbiol.">
        <title>The Global Catalogue of Microorganisms (GCM) 10K type strain sequencing project: providing services to taxonomists for standard genome sequencing and annotation.</title>
        <authorList>
            <consortium name="The Broad Institute Genomics Platform"/>
            <consortium name="The Broad Institute Genome Sequencing Center for Infectious Disease"/>
            <person name="Wu L."/>
            <person name="Ma J."/>
        </authorList>
    </citation>
    <scope>NUCLEOTIDE SEQUENCE [LARGE SCALE GENOMIC DNA]</scope>
    <source>
        <strain evidence="4 5">JCM 15572</strain>
    </source>
</reference>
<dbReference type="EMBL" id="BAAAPH010000008">
    <property type="protein sequence ID" value="GAA1571275.1"/>
    <property type="molecule type" value="Genomic_DNA"/>
</dbReference>
<feature type="compositionally biased region" description="Low complexity" evidence="1">
    <location>
        <begin position="63"/>
        <end position="78"/>
    </location>
</feature>
<organism evidence="4 5">
    <name type="scientific">Kribbella hippodromi</name>
    <dbReference type="NCBI Taxonomy" id="434347"/>
    <lineage>
        <taxon>Bacteria</taxon>
        <taxon>Bacillati</taxon>
        <taxon>Actinomycetota</taxon>
        <taxon>Actinomycetes</taxon>
        <taxon>Propionibacteriales</taxon>
        <taxon>Kribbellaceae</taxon>
        <taxon>Kribbella</taxon>
    </lineage>
</organism>
<dbReference type="InterPro" id="IPR054384">
    <property type="entry name" value="SecDF_P1_head"/>
</dbReference>
<sequence length="270" mass="28032">MTQPPVPPNDSNNPQDQPRFPNQPPPPQGQPPYPAGQPPYQPGQPPHPSGQPPYQPGQPPYQPGNAPFQPGFQGQQPYAPVPRKVSRGSLVLVITLGVVMLALVATGVIIALTRDKKPSTSSAPPSAAASKPSDPTAVEFRRVIAVKPGTCPTPAPDGTACDEKGNRYTLGKVELNGSNVDGVKVGLQEGSTTGAWAISLTLDAEGAKLFGRLTAGLAKQDPPANQLAILVRGQVVTAPTVMSEIPGGKVEITGTYTRDDAEKVAGKIIG</sequence>
<feature type="compositionally biased region" description="Low complexity" evidence="1">
    <location>
        <begin position="9"/>
        <end position="20"/>
    </location>
</feature>
<feature type="region of interest" description="Disordered" evidence="1">
    <location>
        <begin position="1"/>
        <end position="80"/>
    </location>
</feature>
<evidence type="ECO:0000256" key="2">
    <source>
        <dbReference type="SAM" id="Phobius"/>
    </source>
</evidence>
<protein>
    <recommendedName>
        <fullName evidence="3">SecDF P1 head subdomain domain-containing protein</fullName>
    </recommendedName>
</protein>
<keyword evidence="2" id="KW-0812">Transmembrane</keyword>
<dbReference type="Pfam" id="PF22599">
    <property type="entry name" value="SecDF_P1_head"/>
    <property type="match status" value="1"/>
</dbReference>
<feature type="compositionally biased region" description="Pro residues" evidence="1">
    <location>
        <begin position="21"/>
        <end position="62"/>
    </location>
</feature>
<feature type="region of interest" description="Disordered" evidence="1">
    <location>
        <begin position="115"/>
        <end position="136"/>
    </location>
</feature>
<accession>A0ABN2D8Q3</accession>
<evidence type="ECO:0000259" key="3">
    <source>
        <dbReference type="Pfam" id="PF22599"/>
    </source>
</evidence>